<feature type="compositionally biased region" description="Acidic residues" evidence="4">
    <location>
        <begin position="82"/>
        <end position="93"/>
    </location>
</feature>
<feature type="domain" description="ZP" evidence="6">
    <location>
        <begin position="131"/>
        <end position="378"/>
    </location>
</feature>
<dbReference type="PRINTS" id="PR00023">
    <property type="entry name" value="ZPELLUCIDA"/>
</dbReference>
<evidence type="ECO:0000256" key="3">
    <source>
        <dbReference type="ARBA" id="ARBA00023180"/>
    </source>
</evidence>
<organism evidence="7 8">
    <name type="scientific">Coilia grayii</name>
    <name type="common">Gray's grenadier anchovy</name>
    <dbReference type="NCBI Taxonomy" id="363190"/>
    <lineage>
        <taxon>Eukaryota</taxon>
        <taxon>Metazoa</taxon>
        <taxon>Chordata</taxon>
        <taxon>Craniata</taxon>
        <taxon>Vertebrata</taxon>
        <taxon>Euteleostomi</taxon>
        <taxon>Actinopterygii</taxon>
        <taxon>Neopterygii</taxon>
        <taxon>Teleostei</taxon>
        <taxon>Clupei</taxon>
        <taxon>Clupeiformes</taxon>
        <taxon>Clupeoidei</taxon>
        <taxon>Engraulidae</taxon>
        <taxon>Coilinae</taxon>
        <taxon>Coilia</taxon>
    </lineage>
</organism>
<sequence>MDKTNQTEMDKTKQTEMDISSTSPVLGPLSKAEQNNQTEITESNPPKMDETNQTEMNQSSTSLVFCPLSKAEQVNDIVFSDADTENESDEGDTESNGKDWGTNEPVNAASESTVTEQIHDTADFTSIGNVVCSESFMAIEVSKTQSEKIRIHEDYLRLNDPSCTLYSNGTHIFANMSLNTCGTVMEEDDTDVIFKNEIVSVDNPNDIITRHHQVEIQFFCKFPKKSSVTLEFDAHRSPYVFVQKGFGTFSYQFEFFQSSQFRNLEDPSSYPLEYDLGDMMYMQIEATSPVNNTELFVESCKASPSDDPNAHISYSIISNGCNEDETVQFYSSHGNIVKFGMKAFKFIGLHDQVFITCSVILCEAGNPSTRCSQGCTNTTAAPAAHRHHRREAAIQTLSHFISQGPLRLRRTTSIRDAASTVTPSGLDMNLVLIAGCLLVAVGVLCGVLIYTKRPKTVYQPLPTSYY</sequence>
<dbReference type="Gene3D" id="2.60.40.3210">
    <property type="entry name" value="Zona pellucida, ZP-N domain"/>
    <property type="match status" value="1"/>
</dbReference>
<feature type="transmembrane region" description="Helical" evidence="5">
    <location>
        <begin position="430"/>
        <end position="450"/>
    </location>
</feature>
<dbReference type="PROSITE" id="PS51034">
    <property type="entry name" value="ZP_2"/>
    <property type="match status" value="1"/>
</dbReference>
<dbReference type="PANTHER" id="PTHR14002">
    <property type="entry name" value="ENDOGLIN/TGF-BETA RECEPTOR TYPE III"/>
    <property type="match status" value="1"/>
</dbReference>
<feature type="compositionally biased region" description="Polar residues" evidence="4">
    <location>
        <begin position="32"/>
        <end position="44"/>
    </location>
</feature>
<keyword evidence="8" id="KW-1185">Reference proteome</keyword>
<reference evidence="7 8" key="1">
    <citation type="submission" date="2024-09" db="EMBL/GenBank/DDBJ databases">
        <title>A chromosome-level genome assembly of Gray's grenadier anchovy, Coilia grayii.</title>
        <authorList>
            <person name="Fu Z."/>
        </authorList>
    </citation>
    <scope>NUCLEOTIDE SEQUENCE [LARGE SCALE GENOMIC DNA]</scope>
    <source>
        <strain evidence="7">G4</strain>
        <tissue evidence="7">Muscle</tissue>
    </source>
</reference>
<protein>
    <recommendedName>
        <fullName evidence="6">ZP domain-containing protein</fullName>
    </recommendedName>
</protein>
<dbReference type="Proteomes" id="UP001591681">
    <property type="component" value="Unassembled WGS sequence"/>
</dbReference>
<name>A0ABD1KNC8_9TELE</name>
<comment type="caution">
    <text evidence="7">The sequence shown here is derived from an EMBL/GenBank/DDBJ whole genome shotgun (WGS) entry which is preliminary data.</text>
</comment>
<evidence type="ECO:0000259" key="6">
    <source>
        <dbReference type="PROSITE" id="PS51034"/>
    </source>
</evidence>
<evidence type="ECO:0000256" key="5">
    <source>
        <dbReference type="SAM" id="Phobius"/>
    </source>
</evidence>
<evidence type="ECO:0000256" key="2">
    <source>
        <dbReference type="ARBA" id="ARBA00023157"/>
    </source>
</evidence>
<feature type="region of interest" description="Disordered" evidence="4">
    <location>
        <begin position="1"/>
        <end position="60"/>
    </location>
</feature>
<dbReference type="AlphaFoldDB" id="A0ABD1KNC8"/>
<proteinExistence type="predicted"/>
<dbReference type="SMART" id="SM00241">
    <property type="entry name" value="ZP"/>
    <property type="match status" value="1"/>
</dbReference>
<evidence type="ECO:0000313" key="8">
    <source>
        <dbReference type="Proteomes" id="UP001591681"/>
    </source>
</evidence>
<feature type="compositionally biased region" description="Polar residues" evidence="4">
    <location>
        <begin position="51"/>
        <end position="60"/>
    </location>
</feature>
<dbReference type="InterPro" id="IPR042235">
    <property type="entry name" value="ZP-C_dom"/>
</dbReference>
<keyword evidence="3" id="KW-0325">Glycoprotein</keyword>
<dbReference type="Pfam" id="PF23344">
    <property type="entry name" value="ZP-N"/>
    <property type="match status" value="1"/>
</dbReference>
<keyword evidence="5" id="KW-0472">Membrane</keyword>
<evidence type="ECO:0000256" key="1">
    <source>
        <dbReference type="ARBA" id="ARBA00022729"/>
    </source>
</evidence>
<feature type="region of interest" description="Disordered" evidence="4">
    <location>
        <begin position="81"/>
        <end position="109"/>
    </location>
</feature>
<dbReference type="InterPro" id="IPR055355">
    <property type="entry name" value="ZP-C"/>
</dbReference>
<dbReference type="InterPro" id="IPR048290">
    <property type="entry name" value="ZP_chr"/>
</dbReference>
<keyword evidence="5" id="KW-1133">Transmembrane helix</keyword>
<dbReference type="InterPro" id="IPR001507">
    <property type="entry name" value="ZP_dom"/>
</dbReference>
<accession>A0ABD1KNC8</accession>
<gene>
    <name evidence="7" type="ORF">ACEWY4_002440</name>
</gene>
<dbReference type="Gene3D" id="2.60.40.4100">
    <property type="entry name" value="Zona pellucida, ZP-C domain"/>
    <property type="match status" value="1"/>
</dbReference>
<keyword evidence="2" id="KW-1015">Disulfide bond</keyword>
<keyword evidence="5" id="KW-0812">Transmembrane</keyword>
<dbReference type="InterPro" id="IPR055356">
    <property type="entry name" value="ZP-N"/>
</dbReference>
<evidence type="ECO:0000313" key="7">
    <source>
        <dbReference type="EMBL" id="KAL2100679.1"/>
    </source>
</evidence>
<dbReference type="PANTHER" id="PTHR14002:SF59">
    <property type="entry name" value="CUB AND ZONA PELLUCIDA-LIKE DOMAIN-CONTAINING PROTEIN 1-RELATED"/>
    <property type="match status" value="1"/>
</dbReference>
<evidence type="ECO:0000256" key="4">
    <source>
        <dbReference type="SAM" id="MobiDB-lite"/>
    </source>
</evidence>
<dbReference type="Pfam" id="PF00100">
    <property type="entry name" value="Zona_pellucida"/>
    <property type="match status" value="1"/>
</dbReference>
<dbReference type="EMBL" id="JBHFQA010000003">
    <property type="protein sequence ID" value="KAL2100679.1"/>
    <property type="molecule type" value="Genomic_DNA"/>
</dbReference>
<keyword evidence="1" id="KW-0732">Signal</keyword>
<feature type="compositionally biased region" description="Basic and acidic residues" evidence="4">
    <location>
        <begin position="1"/>
        <end position="16"/>
    </location>
</feature>